<dbReference type="EMBL" id="KN828761">
    <property type="protein sequence ID" value="KIK74553.1"/>
    <property type="molecule type" value="Genomic_DNA"/>
</dbReference>
<dbReference type="Gene3D" id="3.30.420.10">
    <property type="entry name" value="Ribonuclease H-like superfamily/Ribonuclease H"/>
    <property type="match status" value="1"/>
</dbReference>
<accession>A0A0D0CH04</accession>
<reference evidence="2" key="2">
    <citation type="submission" date="2015-01" db="EMBL/GenBank/DDBJ databases">
        <title>Evolutionary Origins and Diversification of the Mycorrhizal Mutualists.</title>
        <authorList>
            <consortium name="DOE Joint Genome Institute"/>
            <consortium name="Mycorrhizal Genomics Consortium"/>
            <person name="Kohler A."/>
            <person name="Kuo A."/>
            <person name="Nagy L.G."/>
            <person name="Floudas D."/>
            <person name="Copeland A."/>
            <person name="Barry K.W."/>
            <person name="Cichocki N."/>
            <person name="Veneault-Fourrey C."/>
            <person name="LaButti K."/>
            <person name="Lindquist E.A."/>
            <person name="Lipzen A."/>
            <person name="Lundell T."/>
            <person name="Morin E."/>
            <person name="Murat C."/>
            <person name="Riley R."/>
            <person name="Ohm R."/>
            <person name="Sun H."/>
            <person name="Tunlid A."/>
            <person name="Henrissat B."/>
            <person name="Grigoriev I.V."/>
            <person name="Hibbett D.S."/>
            <person name="Martin F."/>
        </authorList>
    </citation>
    <scope>NUCLEOTIDE SEQUENCE [LARGE SCALE GENOMIC DNA]</scope>
    <source>
        <strain evidence="2">Ve08.2h10</strain>
    </source>
</reference>
<protein>
    <recommendedName>
        <fullName evidence="3">Tc1-like transposase DDE domain-containing protein</fullName>
    </recommendedName>
</protein>
<dbReference type="InterPro" id="IPR036397">
    <property type="entry name" value="RNaseH_sf"/>
</dbReference>
<name>A0A0D0CH04_9AGAM</name>
<evidence type="ECO:0000313" key="2">
    <source>
        <dbReference type="Proteomes" id="UP000054538"/>
    </source>
</evidence>
<feature type="non-terminal residue" evidence="1">
    <location>
        <position position="1"/>
    </location>
</feature>
<sequence>GLEWGPAALKTAKFVGKGPYISRKVREWSRAYISDHGNLPFIRYGGAWTKSHIRDEDLQEELLLHLQSLGKYVTASAIIIYLDHLEVQARYGLTKTISLATAQHWMTEVGYRWGKDPKGQYIDGHERDDVVFYRQNSFIPAWYKIDANTRRWSSANPLQCKNDETDVGRKTVVWFHDESTFYAHDRRKTYWVPKDAKALPQQKGEGSSLMVADFISADYGWLRSHDGKESARVLFRAGKGRDGYFTNDEILAQVKKAMGILEKDYPDEDHIFVFDNATTHLKRADDALSAHYMPKSCRQWGKIPMMDGTFADGSLHEFYYLPGHTKAGFFKGMATILEEHGFDVSNLKAQCHNSKPFDCVAGTAACCCQRILYNEPDFINVKSLLEQTCEDRGFQVLFLPKFHCKLNFIEQCWGYAKWLYHCYPPSSKETDLECNVINALDAVPLATMRKFAIRCHRFVDAYHKGLNGAQAAWAVKKYRGHRVLPDTLMTDLDDAKAKANGEGLR</sequence>
<dbReference type="PANTHER" id="PTHR35871">
    <property type="entry name" value="EXPRESSED PROTEIN"/>
    <property type="match status" value="1"/>
</dbReference>
<dbReference type="GO" id="GO:0003676">
    <property type="term" value="F:nucleic acid binding"/>
    <property type="evidence" value="ECO:0007669"/>
    <property type="project" value="InterPro"/>
</dbReference>
<organism evidence="1 2">
    <name type="scientific">Paxillus rubicundulus Ve08.2h10</name>
    <dbReference type="NCBI Taxonomy" id="930991"/>
    <lineage>
        <taxon>Eukaryota</taxon>
        <taxon>Fungi</taxon>
        <taxon>Dikarya</taxon>
        <taxon>Basidiomycota</taxon>
        <taxon>Agaricomycotina</taxon>
        <taxon>Agaricomycetes</taxon>
        <taxon>Agaricomycetidae</taxon>
        <taxon>Boletales</taxon>
        <taxon>Paxilineae</taxon>
        <taxon>Paxillaceae</taxon>
        <taxon>Paxillus</taxon>
    </lineage>
</organism>
<keyword evidence="2" id="KW-1185">Reference proteome</keyword>
<evidence type="ECO:0000313" key="1">
    <source>
        <dbReference type="EMBL" id="KIK74553.1"/>
    </source>
</evidence>
<dbReference type="OrthoDB" id="6511194at2759"/>
<evidence type="ECO:0008006" key="3">
    <source>
        <dbReference type="Google" id="ProtNLM"/>
    </source>
</evidence>
<dbReference type="AlphaFoldDB" id="A0A0D0CH04"/>
<dbReference type="Proteomes" id="UP000054538">
    <property type="component" value="Unassembled WGS sequence"/>
</dbReference>
<dbReference type="InParanoid" id="A0A0D0CH04"/>
<gene>
    <name evidence="1" type="ORF">PAXRUDRAFT_789771</name>
</gene>
<dbReference type="PANTHER" id="PTHR35871:SF1">
    <property type="entry name" value="CXC1-LIKE CYSTEINE CLUSTER ASSOCIATED WITH KDZ TRANSPOSASES DOMAIN-CONTAINING PROTEIN"/>
    <property type="match status" value="1"/>
</dbReference>
<proteinExistence type="predicted"/>
<reference evidence="1 2" key="1">
    <citation type="submission" date="2014-04" db="EMBL/GenBank/DDBJ databases">
        <authorList>
            <consortium name="DOE Joint Genome Institute"/>
            <person name="Kuo A."/>
            <person name="Kohler A."/>
            <person name="Jargeat P."/>
            <person name="Nagy L.G."/>
            <person name="Floudas D."/>
            <person name="Copeland A."/>
            <person name="Barry K.W."/>
            <person name="Cichocki N."/>
            <person name="Veneault-Fourrey C."/>
            <person name="LaButti K."/>
            <person name="Lindquist E.A."/>
            <person name="Lipzen A."/>
            <person name="Lundell T."/>
            <person name="Morin E."/>
            <person name="Murat C."/>
            <person name="Sun H."/>
            <person name="Tunlid A."/>
            <person name="Henrissat B."/>
            <person name="Grigoriev I.V."/>
            <person name="Hibbett D.S."/>
            <person name="Martin F."/>
            <person name="Nordberg H.P."/>
            <person name="Cantor M.N."/>
            <person name="Hua S.X."/>
        </authorList>
    </citation>
    <scope>NUCLEOTIDE SEQUENCE [LARGE SCALE GENOMIC DNA]</scope>
    <source>
        <strain evidence="1 2">Ve08.2h10</strain>
    </source>
</reference>
<dbReference type="HOGENOM" id="CLU_005726_1_0_1"/>